<dbReference type="SUPFAM" id="SSF53474">
    <property type="entry name" value="alpha/beta-Hydrolases"/>
    <property type="match status" value="1"/>
</dbReference>
<dbReference type="InterPro" id="IPR050266">
    <property type="entry name" value="AB_hydrolase_sf"/>
</dbReference>
<sequence length="232" mass="25562">MSDIVFLSGFMCDSHLWDRVAPGLEADFRLHFGDLTRDRTFEGMAERVLAAAPRTFSLVGFSMGGFVAREIALKAPERVERLALLNTSARGDDPEQARRKAGLARAAETRGFRGLSRHSILSSLHPDRRGDEEIVASIREMADRIGREGFVNQIGVVRQDGHGELSRITCPALVVWCRQDELRSLEEAQELADGIPGAELRIVENCGHMLPLEAPGETVSLLRNWLSSSVAA</sequence>
<dbReference type="Gene3D" id="3.40.50.1820">
    <property type="entry name" value="alpha/beta hydrolase"/>
    <property type="match status" value="1"/>
</dbReference>
<dbReference type="InterPro" id="IPR029058">
    <property type="entry name" value="AB_hydrolase_fold"/>
</dbReference>
<dbReference type="KEGG" id="naci:NUH88_21365"/>
<protein>
    <submittedName>
        <fullName evidence="2">Alpha/beta hydrolase</fullName>
    </submittedName>
</protein>
<evidence type="ECO:0000259" key="1">
    <source>
        <dbReference type="Pfam" id="PF12697"/>
    </source>
</evidence>
<proteinExistence type="predicted"/>
<organism evidence="2 3">
    <name type="scientific">Nisaea acidiphila</name>
    <dbReference type="NCBI Taxonomy" id="1862145"/>
    <lineage>
        <taxon>Bacteria</taxon>
        <taxon>Pseudomonadati</taxon>
        <taxon>Pseudomonadota</taxon>
        <taxon>Alphaproteobacteria</taxon>
        <taxon>Rhodospirillales</taxon>
        <taxon>Thalassobaculaceae</taxon>
        <taxon>Nisaea</taxon>
    </lineage>
</organism>
<dbReference type="Proteomes" id="UP001060336">
    <property type="component" value="Chromosome"/>
</dbReference>
<feature type="domain" description="AB hydrolase-1" evidence="1">
    <location>
        <begin position="4"/>
        <end position="219"/>
    </location>
</feature>
<keyword evidence="2" id="KW-0378">Hydrolase</keyword>
<evidence type="ECO:0000313" key="3">
    <source>
        <dbReference type="Proteomes" id="UP001060336"/>
    </source>
</evidence>
<dbReference type="RefSeq" id="WP_257768836.1">
    <property type="nucleotide sequence ID" value="NZ_CP102480.1"/>
</dbReference>
<evidence type="ECO:0000313" key="2">
    <source>
        <dbReference type="EMBL" id="UUX49925.1"/>
    </source>
</evidence>
<dbReference type="PANTHER" id="PTHR43798">
    <property type="entry name" value="MONOACYLGLYCEROL LIPASE"/>
    <property type="match status" value="1"/>
</dbReference>
<dbReference type="InterPro" id="IPR000073">
    <property type="entry name" value="AB_hydrolase_1"/>
</dbReference>
<dbReference type="AlphaFoldDB" id="A0A9J7AWV2"/>
<gene>
    <name evidence="2" type="ORF">NUH88_21365</name>
</gene>
<dbReference type="GO" id="GO:0016787">
    <property type="term" value="F:hydrolase activity"/>
    <property type="evidence" value="ECO:0007669"/>
    <property type="project" value="UniProtKB-KW"/>
</dbReference>
<name>A0A9J7AWV2_9PROT</name>
<keyword evidence="3" id="KW-1185">Reference proteome</keyword>
<dbReference type="PRINTS" id="PR00111">
    <property type="entry name" value="ABHYDROLASE"/>
</dbReference>
<reference evidence="2" key="1">
    <citation type="submission" date="2022-08" db="EMBL/GenBank/DDBJ databases">
        <title>Nisaea acidiphila sp. nov., isolated from a marine algal debris and emended description of the genus Nisaea Urios et al. 2008.</title>
        <authorList>
            <person name="Kwon K."/>
        </authorList>
    </citation>
    <scope>NUCLEOTIDE SEQUENCE</scope>
    <source>
        <strain evidence="2">MEBiC11861</strain>
    </source>
</reference>
<accession>A0A9J7AWV2</accession>
<dbReference type="EMBL" id="CP102480">
    <property type="protein sequence ID" value="UUX49925.1"/>
    <property type="molecule type" value="Genomic_DNA"/>
</dbReference>
<dbReference type="Pfam" id="PF12697">
    <property type="entry name" value="Abhydrolase_6"/>
    <property type="match status" value="1"/>
</dbReference>